<dbReference type="Pfam" id="PF13439">
    <property type="entry name" value="Glyco_transf_4"/>
    <property type="match status" value="1"/>
</dbReference>
<name>A0A1I5VF89_9LACT</name>
<organism evidence="3 4">
    <name type="scientific">Desemzia incerta</name>
    <dbReference type="NCBI Taxonomy" id="82801"/>
    <lineage>
        <taxon>Bacteria</taxon>
        <taxon>Bacillati</taxon>
        <taxon>Bacillota</taxon>
        <taxon>Bacilli</taxon>
        <taxon>Lactobacillales</taxon>
        <taxon>Carnobacteriaceae</taxon>
        <taxon>Desemzia</taxon>
    </lineage>
</organism>
<dbReference type="Gene3D" id="3.40.50.2000">
    <property type="entry name" value="Glycogen Phosphorylase B"/>
    <property type="match status" value="2"/>
</dbReference>
<gene>
    <name evidence="3" type="ORF">SAMN04488506_0492</name>
</gene>
<dbReference type="OrthoDB" id="9806653at2"/>
<sequence>MRKVLIVASVSEMIEAFLLPNIELLQNMGNEVHVMANFKDTDALRQERINLFKEQLLNRGVISYSLPIHRDPFHVENKRAYHQMKEIIETEQFSMIHCHTPIGGVLTRLASRKVRESGTKVVYTAHGFHFFKGAPLKNWAIFYTIEKMLSKYTDCLITINQEDYSAAHSHQFKTKIIEMIPGVGINPLKFRPVTESKRKYLRQQYGYEDEEFILIYVAELSYRKHQDMLISMMPKLLETVPTARLLLVGDGDEDKLYEYHSLIHELGIEDQVNMLGFRRDVNDLMSLSNVVVSASRQEGLPVNVLEAMSIGLPLVVTDCRGNRDLVHDGENGFVVDIDDTDRFVERIIELHQDKEKRTAFSKENLRAIKSYSVHHVNDTLQAIYQKVFHLIEQDELKKEHAASSAKTTTQ</sequence>
<dbReference type="Pfam" id="PF00534">
    <property type="entry name" value="Glycos_transf_1"/>
    <property type="match status" value="1"/>
</dbReference>
<dbReference type="EMBL" id="FOXW01000001">
    <property type="protein sequence ID" value="SFQ05656.1"/>
    <property type="molecule type" value="Genomic_DNA"/>
</dbReference>
<dbReference type="InterPro" id="IPR050194">
    <property type="entry name" value="Glycosyltransferase_grp1"/>
</dbReference>
<dbReference type="STRING" id="82801.SAMN04488506_0492"/>
<feature type="domain" description="Glycosyl transferase family 1" evidence="1">
    <location>
        <begin position="201"/>
        <end position="363"/>
    </location>
</feature>
<evidence type="ECO:0000259" key="1">
    <source>
        <dbReference type="Pfam" id="PF00534"/>
    </source>
</evidence>
<dbReference type="PANTHER" id="PTHR45947">
    <property type="entry name" value="SULFOQUINOVOSYL TRANSFERASE SQD2"/>
    <property type="match status" value="1"/>
</dbReference>
<accession>A0A1I5VF89</accession>
<evidence type="ECO:0000313" key="3">
    <source>
        <dbReference type="EMBL" id="SFQ05656.1"/>
    </source>
</evidence>
<dbReference type="Proteomes" id="UP000199136">
    <property type="component" value="Unassembled WGS sequence"/>
</dbReference>
<proteinExistence type="predicted"/>
<evidence type="ECO:0000313" key="4">
    <source>
        <dbReference type="Proteomes" id="UP000199136"/>
    </source>
</evidence>
<dbReference type="GO" id="GO:0016757">
    <property type="term" value="F:glycosyltransferase activity"/>
    <property type="evidence" value="ECO:0007669"/>
    <property type="project" value="InterPro"/>
</dbReference>
<keyword evidence="4" id="KW-1185">Reference proteome</keyword>
<dbReference type="InterPro" id="IPR028098">
    <property type="entry name" value="Glyco_trans_4-like_N"/>
</dbReference>
<dbReference type="PANTHER" id="PTHR45947:SF3">
    <property type="entry name" value="SULFOQUINOVOSYL TRANSFERASE SQD2"/>
    <property type="match status" value="1"/>
</dbReference>
<protein>
    <submittedName>
        <fullName evidence="3">Glycosyltransferase involved in cell wall bisynthesis</fullName>
    </submittedName>
</protein>
<dbReference type="SUPFAM" id="SSF53756">
    <property type="entry name" value="UDP-Glycosyltransferase/glycogen phosphorylase"/>
    <property type="match status" value="1"/>
</dbReference>
<feature type="domain" description="Glycosyltransferase subfamily 4-like N-terminal" evidence="2">
    <location>
        <begin position="24"/>
        <end position="181"/>
    </location>
</feature>
<dbReference type="AlphaFoldDB" id="A0A1I5VF89"/>
<dbReference type="RefSeq" id="WP_092479550.1">
    <property type="nucleotide sequence ID" value="NZ_FOXW01000001.1"/>
</dbReference>
<dbReference type="InterPro" id="IPR001296">
    <property type="entry name" value="Glyco_trans_1"/>
</dbReference>
<keyword evidence="3" id="KW-0808">Transferase</keyword>
<evidence type="ECO:0000259" key="2">
    <source>
        <dbReference type="Pfam" id="PF13439"/>
    </source>
</evidence>
<reference evidence="3 4" key="1">
    <citation type="submission" date="2016-10" db="EMBL/GenBank/DDBJ databases">
        <authorList>
            <person name="de Groot N.N."/>
        </authorList>
    </citation>
    <scope>NUCLEOTIDE SEQUENCE [LARGE SCALE GENOMIC DNA]</scope>
    <source>
        <strain evidence="3 4">DSM 20581</strain>
    </source>
</reference>
<dbReference type="CDD" id="cd03808">
    <property type="entry name" value="GT4_CapM-like"/>
    <property type="match status" value="1"/>
</dbReference>